<dbReference type="PROSITE" id="PS51294">
    <property type="entry name" value="HTH_MYB"/>
    <property type="match status" value="1"/>
</dbReference>
<evidence type="ECO:0000313" key="5">
    <source>
        <dbReference type="EMBL" id="KAH0576893.1"/>
    </source>
</evidence>
<evidence type="ECO:0000259" key="2">
    <source>
        <dbReference type="PROSITE" id="PS51293"/>
    </source>
</evidence>
<protein>
    <submittedName>
        <fullName evidence="4">Myb-like DNA-binding domain-containing protein</fullName>
    </submittedName>
</protein>
<dbReference type="SMART" id="SM00717">
    <property type="entry name" value="SANT"/>
    <property type="match status" value="2"/>
</dbReference>
<dbReference type="EMBL" id="AUWU02000001">
    <property type="protein sequence ID" value="KAH0576893.1"/>
    <property type="molecule type" value="Genomic_DNA"/>
</dbReference>
<keyword evidence="6" id="KW-1185">Reference proteome</keyword>
<dbReference type="InterPro" id="IPR050560">
    <property type="entry name" value="MYB_TF"/>
</dbReference>
<dbReference type="InterPro" id="IPR001005">
    <property type="entry name" value="SANT/Myb"/>
</dbReference>
<dbReference type="PANTHER" id="PTHR45614">
    <property type="entry name" value="MYB PROTEIN-RELATED"/>
    <property type="match status" value="1"/>
</dbReference>
<evidence type="ECO:0000259" key="1">
    <source>
        <dbReference type="PROSITE" id="PS50090"/>
    </source>
</evidence>
<accession>V6LM50</accession>
<reference evidence="4 5" key="1">
    <citation type="journal article" date="2014" name="PLoS Genet.">
        <title>The Genome of Spironucleus salmonicida Highlights a Fish Pathogen Adapted to Fluctuating Environments.</title>
        <authorList>
            <person name="Xu F."/>
            <person name="Jerlstrom-Hultqvist J."/>
            <person name="Einarsson E."/>
            <person name="Astvaldsson A."/>
            <person name="Svard S.G."/>
            <person name="Andersson J.O."/>
        </authorList>
    </citation>
    <scope>NUCLEOTIDE SEQUENCE</scope>
    <source>
        <strain evidence="5">ATCC 50377</strain>
    </source>
</reference>
<dbReference type="Pfam" id="PF00249">
    <property type="entry name" value="Myb_DNA-binding"/>
    <property type="match status" value="1"/>
</dbReference>
<feature type="domain" description="Myb-like" evidence="1">
    <location>
        <begin position="1"/>
        <end position="52"/>
    </location>
</feature>
<name>V6LM50_9EUKA</name>
<dbReference type="GO" id="GO:0003677">
    <property type="term" value="F:DNA binding"/>
    <property type="evidence" value="ECO:0007669"/>
    <property type="project" value="UniProtKB-KW"/>
</dbReference>
<feature type="domain" description="HTH myb-type" evidence="3">
    <location>
        <begin position="72"/>
        <end position="119"/>
    </location>
</feature>
<dbReference type="Proteomes" id="UP000018208">
    <property type="component" value="Unassembled WGS sequence"/>
</dbReference>
<dbReference type="EMBL" id="KI546100">
    <property type="protein sequence ID" value="EST45293.1"/>
    <property type="molecule type" value="Genomic_DNA"/>
</dbReference>
<evidence type="ECO:0000259" key="3">
    <source>
        <dbReference type="PROSITE" id="PS51294"/>
    </source>
</evidence>
<dbReference type="CDD" id="cd00167">
    <property type="entry name" value="SANT"/>
    <property type="match status" value="2"/>
</dbReference>
<dbReference type="SUPFAM" id="SSF46689">
    <property type="entry name" value="Homeodomain-like"/>
    <property type="match status" value="2"/>
</dbReference>
<dbReference type="OrthoDB" id="2143914at2759"/>
<dbReference type="VEuPathDB" id="GiardiaDB:SS50377_20239"/>
<dbReference type="Gene3D" id="1.10.10.60">
    <property type="entry name" value="Homeodomain-like"/>
    <property type="match status" value="2"/>
</dbReference>
<keyword evidence="4" id="KW-0238">DNA-binding</keyword>
<sequence length="217" mass="25184">MDKTKWTEEQKKALLSLVKINIKQSGGIEWSEVAQQLPFTKQQCQVQFNNLRRRDSSVKNDDILSQRRNHQWSKEEEEILIKMAELYGKNWETIANNFFPSLTPQKLKNKYAQILKSQEASEQSISSYTYQRPVHHELIIDKQPGPVELINSLPNINLSSYMNQGTSQSINTKQALYNIELSQNQLQIIDFNLLRNINDISIIDSARLFMLDSARGQ</sequence>
<dbReference type="PROSITE" id="PS51293">
    <property type="entry name" value="SANT"/>
    <property type="match status" value="1"/>
</dbReference>
<organism evidence="4">
    <name type="scientific">Spironucleus salmonicida</name>
    <dbReference type="NCBI Taxonomy" id="348837"/>
    <lineage>
        <taxon>Eukaryota</taxon>
        <taxon>Metamonada</taxon>
        <taxon>Diplomonadida</taxon>
        <taxon>Hexamitidae</taxon>
        <taxon>Hexamitinae</taxon>
        <taxon>Spironucleus</taxon>
    </lineage>
</organism>
<feature type="domain" description="Myb-like" evidence="1">
    <location>
        <begin position="64"/>
        <end position="115"/>
    </location>
</feature>
<proteinExistence type="predicted"/>
<dbReference type="AlphaFoldDB" id="V6LM50"/>
<dbReference type="InterPro" id="IPR009057">
    <property type="entry name" value="Homeodomain-like_sf"/>
</dbReference>
<dbReference type="InterPro" id="IPR017884">
    <property type="entry name" value="SANT_dom"/>
</dbReference>
<dbReference type="Pfam" id="PF13921">
    <property type="entry name" value="Myb_DNA-bind_6"/>
    <property type="match status" value="1"/>
</dbReference>
<evidence type="ECO:0000313" key="4">
    <source>
        <dbReference type="EMBL" id="EST45293.1"/>
    </source>
</evidence>
<feature type="domain" description="SANT" evidence="2">
    <location>
        <begin position="67"/>
        <end position="119"/>
    </location>
</feature>
<evidence type="ECO:0000313" key="6">
    <source>
        <dbReference type="Proteomes" id="UP000018208"/>
    </source>
</evidence>
<dbReference type="PROSITE" id="PS50090">
    <property type="entry name" value="MYB_LIKE"/>
    <property type="match status" value="2"/>
</dbReference>
<dbReference type="InterPro" id="IPR017930">
    <property type="entry name" value="Myb_dom"/>
</dbReference>
<gene>
    <name evidence="4" type="ORF">SS50377_14870</name>
    <name evidence="5" type="ORF">SS50377_20239</name>
</gene>
<reference evidence="5" key="2">
    <citation type="submission" date="2020-12" db="EMBL/GenBank/DDBJ databases">
        <title>New Spironucleus salmonicida genome in near-complete chromosomes.</title>
        <authorList>
            <person name="Xu F."/>
            <person name="Kurt Z."/>
            <person name="Jimenez-Gonzalez A."/>
            <person name="Astvaldsson A."/>
            <person name="Andersson J.O."/>
            <person name="Svard S.G."/>
        </authorList>
    </citation>
    <scope>NUCLEOTIDE SEQUENCE</scope>
    <source>
        <strain evidence="5">ATCC 50377</strain>
    </source>
</reference>